<keyword evidence="3" id="KW-1185">Reference proteome</keyword>
<feature type="compositionally biased region" description="Basic residues" evidence="1">
    <location>
        <begin position="139"/>
        <end position="148"/>
    </location>
</feature>
<sequence>MLESLCKSRINPLYLRLLTLIWMEKGQLDVQYDWKPVSCDCCGSFAHASSLCPSKSSNPQSNPNSSQPFAYGRRGCSNTEKSRAASSLGHRSPSHPPASKPSKPPIPSALPSTGLIALPPAKPSSTVVGSDTPNMGKNSRSKSAKKTKSQAYKSQ</sequence>
<feature type="compositionally biased region" description="Pro residues" evidence="1">
    <location>
        <begin position="94"/>
        <end position="108"/>
    </location>
</feature>
<evidence type="ECO:0000256" key="1">
    <source>
        <dbReference type="SAM" id="MobiDB-lite"/>
    </source>
</evidence>
<organism evidence="2 3">
    <name type="scientific">Dendrobium thyrsiflorum</name>
    <name type="common">Pinecone-like raceme dendrobium</name>
    <name type="synonym">Orchid</name>
    <dbReference type="NCBI Taxonomy" id="117978"/>
    <lineage>
        <taxon>Eukaryota</taxon>
        <taxon>Viridiplantae</taxon>
        <taxon>Streptophyta</taxon>
        <taxon>Embryophyta</taxon>
        <taxon>Tracheophyta</taxon>
        <taxon>Spermatophyta</taxon>
        <taxon>Magnoliopsida</taxon>
        <taxon>Liliopsida</taxon>
        <taxon>Asparagales</taxon>
        <taxon>Orchidaceae</taxon>
        <taxon>Epidendroideae</taxon>
        <taxon>Malaxideae</taxon>
        <taxon>Dendrobiinae</taxon>
        <taxon>Dendrobium</taxon>
    </lineage>
</organism>
<gene>
    <name evidence="2" type="ORF">M5K25_018672</name>
</gene>
<name>A0ABD0UQK3_DENTH</name>
<feature type="region of interest" description="Disordered" evidence="1">
    <location>
        <begin position="51"/>
        <end position="155"/>
    </location>
</feature>
<accession>A0ABD0UQK3</accession>
<comment type="caution">
    <text evidence="2">The sequence shown here is derived from an EMBL/GenBank/DDBJ whole genome shotgun (WGS) entry which is preliminary data.</text>
</comment>
<dbReference type="AlphaFoldDB" id="A0ABD0UQK3"/>
<feature type="compositionally biased region" description="Polar residues" evidence="1">
    <location>
        <begin position="123"/>
        <end position="138"/>
    </location>
</feature>
<evidence type="ECO:0000313" key="2">
    <source>
        <dbReference type="EMBL" id="KAL0912682.1"/>
    </source>
</evidence>
<dbReference type="Proteomes" id="UP001552299">
    <property type="component" value="Unassembled WGS sequence"/>
</dbReference>
<dbReference type="EMBL" id="JANQDX010000014">
    <property type="protein sequence ID" value="KAL0912682.1"/>
    <property type="molecule type" value="Genomic_DNA"/>
</dbReference>
<protein>
    <submittedName>
        <fullName evidence="2">Uncharacterized protein</fullName>
    </submittedName>
</protein>
<feature type="compositionally biased region" description="Low complexity" evidence="1">
    <location>
        <begin position="53"/>
        <end position="68"/>
    </location>
</feature>
<reference evidence="2 3" key="1">
    <citation type="journal article" date="2024" name="Plant Biotechnol. J.">
        <title>Dendrobium thyrsiflorum genome and its molecular insights into genes involved in important horticultural traits.</title>
        <authorList>
            <person name="Chen B."/>
            <person name="Wang J.Y."/>
            <person name="Zheng P.J."/>
            <person name="Li K.L."/>
            <person name="Liang Y.M."/>
            <person name="Chen X.F."/>
            <person name="Zhang C."/>
            <person name="Zhao X."/>
            <person name="He X."/>
            <person name="Zhang G.Q."/>
            <person name="Liu Z.J."/>
            <person name="Xu Q."/>
        </authorList>
    </citation>
    <scope>NUCLEOTIDE SEQUENCE [LARGE SCALE GENOMIC DNA]</scope>
    <source>
        <strain evidence="2">GZMU011</strain>
    </source>
</reference>
<proteinExistence type="predicted"/>
<evidence type="ECO:0000313" key="3">
    <source>
        <dbReference type="Proteomes" id="UP001552299"/>
    </source>
</evidence>